<dbReference type="SUPFAM" id="SSF49899">
    <property type="entry name" value="Concanavalin A-like lectins/glucanases"/>
    <property type="match status" value="1"/>
</dbReference>
<proteinExistence type="predicted"/>
<gene>
    <name evidence="2" type="ORF">SAMN02927914_00229</name>
</gene>
<name>A0A1G5V511_9HYPH</name>
<dbReference type="AlphaFoldDB" id="A0A1G5V511"/>
<reference evidence="2 3" key="1">
    <citation type="submission" date="2016-10" db="EMBL/GenBank/DDBJ databases">
        <authorList>
            <person name="de Groot N.N."/>
        </authorList>
    </citation>
    <scope>NUCLEOTIDE SEQUENCE [LARGE SCALE GENOMIC DNA]</scope>
    <source>
        <strain evidence="2 3">CGMCC 1.12097</strain>
    </source>
</reference>
<dbReference type="InterPro" id="IPR013320">
    <property type="entry name" value="ConA-like_dom_sf"/>
</dbReference>
<dbReference type="SUPFAM" id="SSF49313">
    <property type="entry name" value="Cadherin-like"/>
    <property type="match status" value="1"/>
</dbReference>
<dbReference type="Pfam" id="PF13385">
    <property type="entry name" value="Laminin_G_3"/>
    <property type="match status" value="1"/>
</dbReference>
<dbReference type="InterPro" id="IPR013783">
    <property type="entry name" value="Ig-like_fold"/>
</dbReference>
<accession>A0A1G5V511</accession>
<dbReference type="Proteomes" id="UP000198588">
    <property type="component" value="Unassembled WGS sequence"/>
</dbReference>
<feature type="domain" description="DUF2460" evidence="1">
    <location>
        <begin position="5"/>
        <end position="179"/>
    </location>
</feature>
<organism evidence="2 3">
    <name type="scientific">Mesorhizobium qingshengii</name>
    <dbReference type="NCBI Taxonomy" id="1165689"/>
    <lineage>
        <taxon>Bacteria</taxon>
        <taxon>Pseudomonadati</taxon>
        <taxon>Pseudomonadota</taxon>
        <taxon>Alphaproteobacteria</taxon>
        <taxon>Hyphomicrobiales</taxon>
        <taxon>Phyllobacteriaceae</taxon>
        <taxon>Mesorhizobium</taxon>
    </lineage>
</organism>
<sequence length="529" mass="56270">MVDSVAINNKFALDMRMGPVFQTTVTPLAGGYEDRNQDWPVAFWRYEASLTNRPIAEIQAFIAHVLGRRGAMHTFPLRDPLDNTLTDENIGTGDGITTEFRITKTYADDNRPYRRPLAIVSNLVVKLDGVTQVETVDFNQEDGWIIFRDDRPPAAGKAITVSCDFLIPVGYEADLNPVTLPIGPGTSNAFASAGPFTLQERRVPKPDLVAPPSALAISGTPVLIAGKDVAYAGFTVSAVGGALPYVFSVFSGSLPAGLSLDASTGVVSGTATTLGTSSGIVIRVTDNLGATADLASFSIVVVVSDPDFASVVFLSGFEGVDTSTAFDDESNSNHVLTAVGNAQVDTAQFKFGASSVLFDGTGDAITSPNSADFNFGAGRFTVELFVRFATGFGTTEAFCGQWGSATAEPSWFFWLNAGSLSFRMMDTTSVTRDTSVAWTPTVDTWYHLAVDRDATNKFRVYRDGTMVASATYAQSMNVGTGLFGIGSVPGFPTLAPLNGWIDELRVTYGVARYASDSGFTVPTAAYPRA</sequence>
<dbReference type="Pfam" id="PF09343">
    <property type="entry name" value="DUF2460"/>
    <property type="match status" value="1"/>
</dbReference>
<evidence type="ECO:0000313" key="3">
    <source>
        <dbReference type="Proteomes" id="UP000198588"/>
    </source>
</evidence>
<protein>
    <submittedName>
        <fullName evidence="2">TIGR02217 family protein</fullName>
    </submittedName>
</protein>
<dbReference type="RefSeq" id="WP_091574907.1">
    <property type="nucleotide sequence ID" value="NZ_FMXM01000002.1"/>
</dbReference>
<dbReference type="GO" id="GO:0016020">
    <property type="term" value="C:membrane"/>
    <property type="evidence" value="ECO:0007669"/>
    <property type="project" value="InterPro"/>
</dbReference>
<dbReference type="GO" id="GO:0005509">
    <property type="term" value="F:calcium ion binding"/>
    <property type="evidence" value="ECO:0007669"/>
    <property type="project" value="InterPro"/>
</dbReference>
<dbReference type="Gene3D" id="2.60.120.200">
    <property type="match status" value="1"/>
</dbReference>
<dbReference type="EMBL" id="FMXM01000002">
    <property type="protein sequence ID" value="SDA40347.1"/>
    <property type="molecule type" value="Genomic_DNA"/>
</dbReference>
<evidence type="ECO:0000259" key="1">
    <source>
        <dbReference type="Pfam" id="PF09343"/>
    </source>
</evidence>
<dbReference type="InterPro" id="IPR011740">
    <property type="entry name" value="DUF2460"/>
</dbReference>
<dbReference type="STRING" id="1165689.SAMN02927914_00229"/>
<dbReference type="Gene3D" id="2.60.40.10">
    <property type="entry name" value="Immunoglobulins"/>
    <property type="match status" value="1"/>
</dbReference>
<evidence type="ECO:0000313" key="2">
    <source>
        <dbReference type="EMBL" id="SDA40347.1"/>
    </source>
</evidence>
<dbReference type="OrthoDB" id="8100937at2"/>
<dbReference type="Pfam" id="PF05345">
    <property type="entry name" value="He_PIG"/>
    <property type="match status" value="1"/>
</dbReference>
<dbReference type="InterPro" id="IPR015919">
    <property type="entry name" value="Cadherin-like_sf"/>
</dbReference>